<organism evidence="2 3">
    <name type="scientific">Actinoplanes derwentensis</name>
    <dbReference type="NCBI Taxonomy" id="113562"/>
    <lineage>
        <taxon>Bacteria</taxon>
        <taxon>Bacillati</taxon>
        <taxon>Actinomycetota</taxon>
        <taxon>Actinomycetes</taxon>
        <taxon>Micromonosporales</taxon>
        <taxon>Micromonosporaceae</taxon>
        <taxon>Actinoplanes</taxon>
    </lineage>
</organism>
<dbReference type="GO" id="GO:0004722">
    <property type="term" value="F:protein serine/threonine phosphatase activity"/>
    <property type="evidence" value="ECO:0007669"/>
    <property type="project" value="InterPro"/>
</dbReference>
<dbReference type="SMART" id="SM00331">
    <property type="entry name" value="PP2C_SIG"/>
    <property type="match status" value="1"/>
</dbReference>
<dbReference type="EMBL" id="LT629758">
    <property type="protein sequence ID" value="SDT37922.1"/>
    <property type="molecule type" value="Genomic_DNA"/>
</dbReference>
<reference evidence="2 3" key="1">
    <citation type="submission" date="2016-10" db="EMBL/GenBank/DDBJ databases">
        <authorList>
            <person name="de Groot N.N."/>
        </authorList>
    </citation>
    <scope>NUCLEOTIDE SEQUENCE [LARGE SCALE GENOMIC DNA]</scope>
    <source>
        <strain evidence="2 3">DSM 43941</strain>
    </source>
</reference>
<name>A0A1H1ZWZ9_9ACTN</name>
<dbReference type="OrthoDB" id="9801841at2"/>
<gene>
    <name evidence="2" type="ORF">SAMN04489716_3529</name>
</gene>
<evidence type="ECO:0000313" key="2">
    <source>
        <dbReference type="EMBL" id="SDT37922.1"/>
    </source>
</evidence>
<dbReference type="InterPro" id="IPR001932">
    <property type="entry name" value="PPM-type_phosphatase-like_dom"/>
</dbReference>
<dbReference type="CDD" id="cd00143">
    <property type="entry name" value="PP2Cc"/>
    <property type="match status" value="1"/>
</dbReference>
<dbReference type="Proteomes" id="UP000198688">
    <property type="component" value="Chromosome I"/>
</dbReference>
<evidence type="ECO:0000259" key="1">
    <source>
        <dbReference type="PROSITE" id="PS51746"/>
    </source>
</evidence>
<sequence>MGNHLELTVASGTHVGLVRKRNEDSYYQGRRLFVVADGLGGHVAGDIASATAVEAFAEYDRSVSVSEVADALGRAVYAADDAIRQRIAAEPALAGMGTTVVAILQAEGEVALANIGDSRAYLLRREGGQAPTLRQISEDHVYRHLLAHVDAVPQLGEKLTRFLDGRKDGRSPDISLLELYPGDRLLLCSDGLSSYVPIQAIEEALVSKCSPWDCVERLIALALDGGGKDNVTVIVLDAR</sequence>
<evidence type="ECO:0000313" key="3">
    <source>
        <dbReference type="Proteomes" id="UP000198688"/>
    </source>
</evidence>
<dbReference type="PANTHER" id="PTHR47992">
    <property type="entry name" value="PROTEIN PHOSPHATASE"/>
    <property type="match status" value="1"/>
</dbReference>
<dbReference type="RefSeq" id="WP_092545637.1">
    <property type="nucleotide sequence ID" value="NZ_BOMJ01000010.1"/>
</dbReference>
<dbReference type="SMART" id="SM00332">
    <property type="entry name" value="PP2Cc"/>
    <property type="match status" value="1"/>
</dbReference>
<accession>A0A1H1ZWZ9</accession>
<dbReference type="SUPFAM" id="SSF81606">
    <property type="entry name" value="PP2C-like"/>
    <property type="match status" value="1"/>
</dbReference>
<dbReference type="STRING" id="113562.SAMN04489716_3529"/>
<keyword evidence="3" id="KW-1185">Reference proteome</keyword>
<dbReference type="Pfam" id="PF13672">
    <property type="entry name" value="PP2C_2"/>
    <property type="match status" value="1"/>
</dbReference>
<dbReference type="AlphaFoldDB" id="A0A1H1ZWZ9"/>
<dbReference type="PROSITE" id="PS51746">
    <property type="entry name" value="PPM_2"/>
    <property type="match status" value="1"/>
</dbReference>
<proteinExistence type="predicted"/>
<dbReference type="InterPro" id="IPR015655">
    <property type="entry name" value="PP2C"/>
</dbReference>
<dbReference type="Gene3D" id="3.60.40.10">
    <property type="entry name" value="PPM-type phosphatase domain"/>
    <property type="match status" value="1"/>
</dbReference>
<feature type="domain" description="PPM-type phosphatase" evidence="1">
    <location>
        <begin position="8"/>
        <end position="238"/>
    </location>
</feature>
<dbReference type="InterPro" id="IPR036457">
    <property type="entry name" value="PPM-type-like_dom_sf"/>
</dbReference>
<protein>
    <submittedName>
        <fullName evidence="2">Serine/threonine protein phosphatase PrpC</fullName>
    </submittedName>
</protein>